<feature type="region of interest" description="Disordered" evidence="6">
    <location>
        <begin position="74"/>
        <end position="100"/>
    </location>
</feature>
<sequence length="488" mass="52776">MAQVHRAVGRGAWFPRCRDSRSASAPEVRRGQVLGAGTDSCRSLRPGCGRIPAHVHAQAHALLRRAGDGSVGAGFPGRAAGRHSAAGRSRVPPAALPRYPARGGRARAVRRRLPGRIARRNQRPAGSARAPGSEAEWDRRDGWGERERWRPRLKSTLSTVARALLSLVLLGLLAWLFRSKLGASWGLIRTAGAGPLALAALWYVAFILISAWRWQVLLHARDLRYGVFYLARVFTISLFFCKLLPTSIGGDVMRIAYTAPKDRTAEAFSATLLDRLIGFTSLMFLAVVVAIGLFATSAQSRALELNAFGVSFRGPGILVLLCTGLVLLLLVTLAFFSDTGHRLTNRVFGSIRLLKIGARLDRAYDAVKQFRHHRASLLASFAAGIGVQAMLALSWHSVARAIGGTVPLVYYFVFIPLLNIVVNIPTIGGLGVREWAFVLFFTPTWLTGHLAQEPALASALLFLALDLVFALAGGVLFAVTGRKTGNGV</sequence>
<evidence type="ECO:0000256" key="7">
    <source>
        <dbReference type="SAM" id="Phobius"/>
    </source>
</evidence>
<comment type="caution">
    <text evidence="8">The sequence shown here is derived from an EMBL/GenBank/DDBJ whole genome shotgun (WGS) entry which is preliminary data.</text>
</comment>
<dbReference type="NCBIfam" id="TIGR00374">
    <property type="entry name" value="flippase-like domain"/>
    <property type="match status" value="1"/>
</dbReference>
<dbReference type="AlphaFoldDB" id="A0A937XFP2"/>
<feature type="compositionally biased region" description="Low complexity" evidence="6">
    <location>
        <begin position="77"/>
        <end position="100"/>
    </location>
</feature>
<dbReference type="InterPro" id="IPR022791">
    <property type="entry name" value="L-PG_synthase/AglD"/>
</dbReference>
<organism evidence="8 9">
    <name type="scientific">candidate division WOR-3 bacterium</name>
    <dbReference type="NCBI Taxonomy" id="2052148"/>
    <lineage>
        <taxon>Bacteria</taxon>
        <taxon>Bacteria division WOR-3</taxon>
    </lineage>
</organism>
<feature type="transmembrane region" description="Helical" evidence="7">
    <location>
        <begin position="226"/>
        <end position="244"/>
    </location>
</feature>
<proteinExistence type="predicted"/>
<evidence type="ECO:0000313" key="9">
    <source>
        <dbReference type="Proteomes" id="UP000779900"/>
    </source>
</evidence>
<protein>
    <submittedName>
        <fullName evidence="8">Flippase-like domain-containing protein</fullName>
    </submittedName>
</protein>
<keyword evidence="5 7" id="KW-0472">Membrane</keyword>
<feature type="transmembrane region" description="Helical" evidence="7">
    <location>
        <begin position="160"/>
        <end position="178"/>
    </location>
</feature>
<keyword evidence="3 7" id="KW-0812">Transmembrane</keyword>
<feature type="region of interest" description="Disordered" evidence="6">
    <location>
        <begin position="116"/>
        <end position="139"/>
    </location>
</feature>
<keyword evidence="2" id="KW-1003">Cell membrane</keyword>
<feature type="transmembrane region" description="Helical" evidence="7">
    <location>
        <begin position="457"/>
        <end position="479"/>
    </location>
</feature>
<dbReference type="Pfam" id="PF03706">
    <property type="entry name" value="LPG_synthase_TM"/>
    <property type="match status" value="1"/>
</dbReference>
<gene>
    <name evidence="8" type="ORF">FJY68_13500</name>
</gene>
<feature type="transmembrane region" description="Helical" evidence="7">
    <location>
        <begin position="377"/>
        <end position="396"/>
    </location>
</feature>
<dbReference type="Proteomes" id="UP000779900">
    <property type="component" value="Unassembled WGS sequence"/>
</dbReference>
<evidence type="ECO:0000256" key="4">
    <source>
        <dbReference type="ARBA" id="ARBA00022989"/>
    </source>
</evidence>
<dbReference type="PANTHER" id="PTHR40277">
    <property type="entry name" value="BLL5419 PROTEIN"/>
    <property type="match status" value="1"/>
</dbReference>
<feature type="transmembrane region" description="Helical" evidence="7">
    <location>
        <begin position="408"/>
        <end position="428"/>
    </location>
</feature>
<feature type="transmembrane region" description="Helical" evidence="7">
    <location>
        <begin position="190"/>
        <end position="214"/>
    </location>
</feature>
<reference evidence="8" key="1">
    <citation type="submission" date="2019-03" db="EMBL/GenBank/DDBJ databases">
        <title>Lake Tanganyika Metagenome-Assembled Genomes (MAGs).</title>
        <authorList>
            <person name="Tran P."/>
        </authorList>
    </citation>
    <scope>NUCLEOTIDE SEQUENCE</scope>
    <source>
        <strain evidence="8">K_DeepCast_150m_m2_040</strain>
    </source>
</reference>
<name>A0A937XFP2_UNCW3</name>
<evidence type="ECO:0000256" key="1">
    <source>
        <dbReference type="ARBA" id="ARBA00004651"/>
    </source>
</evidence>
<dbReference type="PANTHER" id="PTHR40277:SF1">
    <property type="entry name" value="BLL5419 PROTEIN"/>
    <property type="match status" value="1"/>
</dbReference>
<evidence type="ECO:0000313" key="8">
    <source>
        <dbReference type="EMBL" id="MBM3332840.1"/>
    </source>
</evidence>
<evidence type="ECO:0000256" key="2">
    <source>
        <dbReference type="ARBA" id="ARBA00022475"/>
    </source>
</evidence>
<evidence type="ECO:0000256" key="3">
    <source>
        <dbReference type="ARBA" id="ARBA00022692"/>
    </source>
</evidence>
<keyword evidence="4 7" id="KW-1133">Transmembrane helix</keyword>
<evidence type="ECO:0000256" key="5">
    <source>
        <dbReference type="ARBA" id="ARBA00023136"/>
    </source>
</evidence>
<accession>A0A937XFP2</accession>
<feature type="transmembrane region" description="Helical" evidence="7">
    <location>
        <begin position="276"/>
        <end position="296"/>
    </location>
</feature>
<evidence type="ECO:0000256" key="6">
    <source>
        <dbReference type="SAM" id="MobiDB-lite"/>
    </source>
</evidence>
<dbReference type="GO" id="GO:0005886">
    <property type="term" value="C:plasma membrane"/>
    <property type="evidence" value="ECO:0007669"/>
    <property type="project" value="UniProtKB-SubCell"/>
</dbReference>
<feature type="transmembrane region" description="Helical" evidence="7">
    <location>
        <begin position="316"/>
        <end position="336"/>
    </location>
</feature>
<dbReference type="EMBL" id="VGIR01000150">
    <property type="protein sequence ID" value="MBM3332840.1"/>
    <property type="molecule type" value="Genomic_DNA"/>
</dbReference>
<comment type="subcellular location">
    <subcellularLocation>
        <location evidence="1">Cell membrane</location>
        <topology evidence="1">Multi-pass membrane protein</topology>
    </subcellularLocation>
</comment>